<accession>A0AA88ACC5</accession>
<evidence type="ECO:0000313" key="3">
    <source>
        <dbReference type="Proteomes" id="UP001187192"/>
    </source>
</evidence>
<organism evidence="2 3">
    <name type="scientific">Ficus carica</name>
    <name type="common">Common fig</name>
    <dbReference type="NCBI Taxonomy" id="3494"/>
    <lineage>
        <taxon>Eukaryota</taxon>
        <taxon>Viridiplantae</taxon>
        <taxon>Streptophyta</taxon>
        <taxon>Embryophyta</taxon>
        <taxon>Tracheophyta</taxon>
        <taxon>Spermatophyta</taxon>
        <taxon>Magnoliopsida</taxon>
        <taxon>eudicotyledons</taxon>
        <taxon>Gunneridae</taxon>
        <taxon>Pentapetalae</taxon>
        <taxon>rosids</taxon>
        <taxon>fabids</taxon>
        <taxon>Rosales</taxon>
        <taxon>Moraceae</taxon>
        <taxon>Ficeae</taxon>
        <taxon>Ficus</taxon>
    </lineage>
</organism>
<evidence type="ECO:0000256" key="1">
    <source>
        <dbReference type="SAM" id="MobiDB-lite"/>
    </source>
</evidence>
<gene>
    <name evidence="2" type="ORF">TIFTF001_021257</name>
</gene>
<name>A0AA88ACC5_FICCA</name>
<sequence length="136" mass="14858">MTPPNMIMPNHFPMQELEFPSTSHPGANLKNATLPGIVTPNFSSTNIGIQDDDQVGTNNYEACFSYPSQVMLRDDSTAGRPRNSFSQHASQIPDFSNPSQMQGPVTMDSGRGDITEVGTQLLVGQFLMVPRDDLRG</sequence>
<dbReference type="EMBL" id="BTGU01000040">
    <property type="protein sequence ID" value="GMN52098.1"/>
    <property type="molecule type" value="Genomic_DNA"/>
</dbReference>
<keyword evidence="3" id="KW-1185">Reference proteome</keyword>
<feature type="compositionally biased region" description="Polar residues" evidence="1">
    <location>
        <begin position="83"/>
        <end position="103"/>
    </location>
</feature>
<protein>
    <submittedName>
        <fullName evidence="2">Uncharacterized protein</fullName>
    </submittedName>
</protein>
<feature type="region of interest" description="Disordered" evidence="1">
    <location>
        <begin position="74"/>
        <end position="106"/>
    </location>
</feature>
<reference evidence="2" key="1">
    <citation type="submission" date="2023-07" db="EMBL/GenBank/DDBJ databases">
        <title>draft genome sequence of fig (Ficus carica).</title>
        <authorList>
            <person name="Takahashi T."/>
            <person name="Nishimura K."/>
        </authorList>
    </citation>
    <scope>NUCLEOTIDE SEQUENCE</scope>
</reference>
<evidence type="ECO:0000313" key="2">
    <source>
        <dbReference type="EMBL" id="GMN52098.1"/>
    </source>
</evidence>
<proteinExistence type="predicted"/>
<comment type="caution">
    <text evidence="2">The sequence shown here is derived from an EMBL/GenBank/DDBJ whole genome shotgun (WGS) entry which is preliminary data.</text>
</comment>
<dbReference type="Proteomes" id="UP001187192">
    <property type="component" value="Unassembled WGS sequence"/>
</dbReference>
<dbReference type="Gramene" id="FCD_00025009-RA">
    <property type="protein sequence ID" value="FCD_00025009-RA:cds"/>
    <property type="gene ID" value="FCD_00025009"/>
</dbReference>
<dbReference type="AlphaFoldDB" id="A0AA88ACC5"/>